<dbReference type="InterPro" id="IPR033116">
    <property type="entry name" value="TRYPSIN_SER"/>
</dbReference>
<evidence type="ECO:0000256" key="10">
    <source>
        <dbReference type="ARBA" id="ARBA00022685"/>
    </source>
</evidence>
<comment type="similarity">
    <text evidence="3">Belongs to the peptidase S1 family. Snake venom subfamily.</text>
</comment>
<evidence type="ECO:0000256" key="20">
    <source>
        <dbReference type="PIRSR" id="PIRSR001143-1"/>
    </source>
</evidence>
<comment type="caution">
    <text evidence="21">Lacks conserved residue(s) required for the propagation of feature annotation.</text>
</comment>
<dbReference type="Gene3D" id="4.10.740.10">
    <property type="entry name" value="Coagulation Factor IX"/>
    <property type="match status" value="1"/>
</dbReference>
<evidence type="ECO:0000313" key="27">
    <source>
        <dbReference type="Proteomes" id="UP000472272"/>
    </source>
</evidence>
<protein>
    <recommendedName>
        <fullName evidence="5">Coagulation factor VII</fullName>
        <ecNumber evidence="4">3.4.21.21</ecNumber>
    </recommendedName>
    <alternativeName>
        <fullName evidence="18">Serum prothrombin conversion accelerator</fullName>
    </alternativeName>
</protein>
<evidence type="ECO:0000256" key="22">
    <source>
        <dbReference type="RuleBase" id="RU363034"/>
    </source>
</evidence>
<feature type="domain" description="Gla" evidence="25">
    <location>
        <begin position="43"/>
        <end position="106"/>
    </location>
</feature>
<gene>
    <name evidence="26" type="primary">F7</name>
</gene>
<dbReference type="PROSITE" id="PS01187">
    <property type="entry name" value="EGF_CA"/>
    <property type="match status" value="1"/>
</dbReference>
<keyword evidence="27" id="KW-1185">Reference proteome</keyword>
<dbReference type="InterPro" id="IPR001314">
    <property type="entry name" value="Peptidase_S1A"/>
</dbReference>
<keyword evidence="16 21" id="KW-1015">Disulfide bond</keyword>
<dbReference type="PANTHER" id="PTHR24278:SF26">
    <property type="entry name" value="COAGULATION FACTOR VII"/>
    <property type="match status" value="1"/>
</dbReference>
<dbReference type="GO" id="GO:0005509">
    <property type="term" value="F:calcium ion binding"/>
    <property type="evidence" value="ECO:0007669"/>
    <property type="project" value="InterPro"/>
</dbReference>
<dbReference type="PROSITE" id="PS50240">
    <property type="entry name" value="TRYPSIN_DOM"/>
    <property type="match status" value="1"/>
</dbReference>
<keyword evidence="17" id="KW-0325">Glycoprotein</keyword>
<sequence>MSRAYFSQNAPNSQGRDQTSLIKPLLFFLKHEEASNVLQRSKRANTIFEELKVGSLERECMEEKCSFEEAREIYKDSERTVNANECDSNPCQNGGTCHDEYQKYNCYCPEDYEGRNCEIGPEARLKCIYDNGNCEHYCIDIPNAVRQCFCAEGYRLGSDKESCIPEVDYPCGKIPLLAKKREDRQGRIVGGYTCPPGECPWQVSLQITLRCGGVLIAPSWVVTAAHCFSQTRRETLRIKLGEIDQEEEGEQERRVAKIIIHEKYSPKKVENDIALLQLATPVNFTDYVVPICLPQQRFAADVLSFIEYSTVSGWGRLLEGGATSATLMQVRLVKMHRKECAQHTNLNITKNMFCAGYLDGSRDSCEGDSGGPHATEYRNTWFLTGIVSWGKGCAAMGTYGVYTNVVEYIGWLNNHMQNTSSTHFPWFFF</sequence>
<evidence type="ECO:0000256" key="15">
    <source>
        <dbReference type="ARBA" id="ARBA00023145"/>
    </source>
</evidence>
<reference evidence="26" key="3">
    <citation type="submission" date="2025-09" db="UniProtKB">
        <authorList>
            <consortium name="Ensembl"/>
        </authorList>
    </citation>
    <scope>IDENTIFICATION</scope>
</reference>
<dbReference type="PRINTS" id="PR00001">
    <property type="entry name" value="GLABLOOD"/>
</dbReference>
<dbReference type="GO" id="GO:0006508">
    <property type="term" value="P:proteolysis"/>
    <property type="evidence" value="ECO:0007669"/>
    <property type="project" value="UniProtKB-KW"/>
</dbReference>
<reference evidence="26" key="2">
    <citation type="submission" date="2025-08" db="UniProtKB">
        <authorList>
            <consortium name="Ensembl"/>
        </authorList>
    </citation>
    <scope>IDENTIFICATION</scope>
</reference>
<evidence type="ECO:0000256" key="5">
    <source>
        <dbReference type="ARBA" id="ARBA00015530"/>
    </source>
</evidence>
<dbReference type="SMART" id="SM00069">
    <property type="entry name" value="GLA"/>
    <property type="match status" value="1"/>
</dbReference>
<evidence type="ECO:0000256" key="21">
    <source>
        <dbReference type="PROSITE-ProRule" id="PRU00076"/>
    </source>
</evidence>
<evidence type="ECO:0000256" key="6">
    <source>
        <dbReference type="ARBA" id="ARBA00022479"/>
    </source>
</evidence>
<dbReference type="InterPro" id="IPR000152">
    <property type="entry name" value="EGF-type_Asp/Asn_hydroxyl_site"/>
</dbReference>
<keyword evidence="10" id="KW-0165">Cleavage on pair of basic residues</keyword>
<evidence type="ECO:0000256" key="11">
    <source>
        <dbReference type="ARBA" id="ARBA00022729"/>
    </source>
</evidence>
<dbReference type="Gene3D" id="2.40.10.10">
    <property type="entry name" value="Trypsin-like serine proteases"/>
    <property type="match status" value="2"/>
</dbReference>
<feature type="active site" description="Charge relay system" evidence="20">
    <location>
        <position position="272"/>
    </location>
</feature>
<dbReference type="FunFam" id="2.40.10.10:FF:000013">
    <property type="entry name" value="Coagulation factor X"/>
    <property type="match status" value="1"/>
</dbReference>
<keyword evidence="9 22" id="KW-0645">Protease</keyword>
<comment type="catalytic activity">
    <reaction evidence="1">
        <text>Selective cleavage of Arg-|-Ile bond in factor X to form factor Xa.</text>
        <dbReference type="EC" id="3.4.21.21"/>
    </reaction>
</comment>
<name>A0A670J6N4_PODMU</name>
<dbReference type="SMART" id="SM00179">
    <property type="entry name" value="EGF_CA"/>
    <property type="match status" value="1"/>
</dbReference>
<evidence type="ECO:0000256" key="2">
    <source>
        <dbReference type="ARBA" id="ARBA00004613"/>
    </source>
</evidence>
<evidence type="ECO:0000256" key="13">
    <source>
        <dbReference type="ARBA" id="ARBA00022801"/>
    </source>
</evidence>
<dbReference type="Pfam" id="PF00008">
    <property type="entry name" value="EGF"/>
    <property type="match status" value="1"/>
</dbReference>
<dbReference type="InterPro" id="IPR017857">
    <property type="entry name" value="Coagulation_fac-like_Gla_dom"/>
</dbReference>
<evidence type="ECO:0000259" key="25">
    <source>
        <dbReference type="PROSITE" id="PS50998"/>
    </source>
</evidence>
<keyword evidence="11" id="KW-0732">Signal</keyword>
<dbReference type="InterPro" id="IPR000742">
    <property type="entry name" value="EGF"/>
</dbReference>
<evidence type="ECO:0000256" key="12">
    <source>
        <dbReference type="ARBA" id="ARBA00022737"/>
    </source>
</evidence>
<keyword evidence="6" id="KW-0301">Gamma-carboxyglutamic acid</keyword>
<keyword evidence="14" id="KW-0106">Calcium</keyword>
<dbReference type="PROSITE" id="PS00135">
    <property type="entry name" value="TRYPSIN_SER"/>
    <property type="match status" value="1"/>
</dbReference>
<evidence type="ECO:0000256" key="7">
    <source>
        <dbReference type="ARBA" id="ARBA00022525"/>
    </source>
</evidence>
<dbReference type="FunFam" id="2.10.25.10:FF:000420">
    <property type="entry name" value="Coagulation factor VII"/>
    <property type="match status" value="1"/>
</dbReference>
<evidence type="ECO:0000256" key="9">
    <source>
        <dbReference type="ARBA" id="ARBA00022670"/>
    </source>
</evidence>
<evidence type="ECO:0000256" key="19">
    <source>
        <dbReference type="ARBA" id="ARBA00056668"/>
    </source>
</evidence>
<evidence type="ECO:0000313" key="26">
    <source>
        <dbReference type="Ensembl" id="ENSPMRP00000019264.1"/>
    </source>
</evidence>
<dbReference type="InterPro" id="IPR043504">
    <property type="entry name" value="Peptidase_S1_PA_chymotrypsin"/>
</dbReference>
<dbReference type="PROSITE" id="PS50998">
    <property type="entry name" value="GLA_2"/>
    <property type="match status" value="1"/>
</dbReference>
<dbReference type="PROSITE" id="PS50026">
    <property type="entry name" value="EGF_3"/>
    <property type="match status" value="1"/>
</dbReference>
<dbReference type="PROSITE" id="PS00010">
    <property type="entry name" value="ASX_HYDROXYL"/>
    <property type="match status" value="1"/>
</dbReference>
<dbReference type="SMART" id="SM00020">
    <property type="entry name" value="Tryp_SPc"/>
    <property type="match status" value="1"/>
</dbReference>
<dbReference type="PROSITE" id="PS00022">
    <property type="entry name" value="EGF_1"/>
    <property type="match status" value="1"/>
</dbReference>
<dbReference type="Pfam" id="PF14670">
    <property type="entry name" value="FXa_inhibition"/>
    <property type="match status" value="1"/>
</dbReference>
<dbReference type="GeneTree" id="ENSGT00940000154474"/>
<dbReference type="InterPro" id="IPR018097">
    <property type="entry name" value="EGF_Ca-bd_CS"/>
</dbReference>
<dbReference type="Pfam" id="PF00089">
    <property type="entry name" value="Trypsin"/>
    <property type="match status" value="1"/>
</dbReference>
<keyword evidence="8 21" id="KW-0245">EGF-like domain</keyword>
<keyword evidence="12" id="KW-0677">Repeat</keyword>
<keyword evidence="15" id="KW-0865">Zymogen</keyword>
<dbReference type="SUPFAM" id="SSF57630">
    <property type="entry name" value="GLA-domain"/>
    <property type="match status" value="1"/>
</dbReference>
<keyword evidence="22" id="KW-0720">Serine protease</keyword>
<organism evidence="26 27">
    <name type="scientific">Podarcis muralis</name>
    <name type="common">Wall lizard</name>
    <name type="synonym">Lacerta muralis</name>
    <dbReference type="NCBI Taxonomy" id="64176"/>
    <lineage>
        <taxon>Eukaryota</taxon>
        <taxon>Metazoa</taxon>
        <taxon>Chordata</taxon>
        <taxon>Craniata</taxon>
        <taxon>Vertebrata</taxon>
        <taxon>Euteleostomi</taxon>
        <taxon>Lepidosauria</taxon>
        <taxon>Squamata</taxon>
        <taxon>Bifurcata</taxon>
        <taxon>Unidentata</taxon>
        <taxon>Episquamata</taxon>
        <taxon>Laterata</taxon>
        <taxon>Lacertibaenia</taxon>
        <taxon>Lacertidae</taxon>
        <taxon>Podarcis</taxon>
    </lineage>
</organism>
<dbReference type="Ensembl" id="ENSPMRT00000020454.1">
    <property type="protein sequence ID" value="ENSPMRP00000019264.1"/>
    <property type="gene ID" value="ENSPMRG00000012544.1"/>
</dbReference>
<dbReference type="Proteomes" id="UP000472272">
    <property type="component" value="Chromosome 4"/>
</dbReference>
<dbReference type="GO" id="GO:0004252">
    <property type="term" value="F:serine-type endopeptidase activity"/>
    <property type="evidence" value="ECO:0007669"/>
    <property type="project" value="UniProtKB-EC"/>
</dbReference>
<reference evidence="26 27" key="1">
    <citation type="journal article" date="2019" name="Proc. Natl. Acad. Sci. U.S.A.">
        <title>Regulatory changes in pterin and carotenoid genes underlie balanced color polymorphisms in the wall lizard.</title>
        <authorList>
            <person name="Andrade P."/>
            <person name="Pinho C."/>
            <person name="Perez I de Lanuza G."/>
            <person name="Afonso S."/>
            <person name="Brejcha J."/>
            <person name="Rubin C.J."/>
            <person name="Wallerman O."/>
            <person name="Pereira P."/>
            <person name="Sabatino S.J."/>
            <person name="Bellati A."/>
            <person name="Pellitteri-Rosa D."/>
            <person name="Bosakova Z."/>
            <person name="Bunikis I."/>
            <person name="Carretero M.A."/>
            <person name="Feiner N."/>
            <person name="Marsik P."/>
            <person name="Pauperio F."/>
            <person name="Salvi D."/>
            <person name="Soler L."/>
            <person name="While G.M."/>
            <person name="Uller T."/>
            <person name="Font E."/>
            <person name="Andersson L."/>
            <person name="Carneiro M."/>
        </authorList>
    </citation>
    <scope>NUCLEOTIDE SEQUENCE</scope>
</reference>
<accession>A0A670J6N4</accession>
<dbReference type="PRINTS" id="PR00722">
    <property type="entry name" value="CHYMOTRYPSIN"/>
</dbReference>
<feature type="disulfide bond" evidence="21">
    <location>
        <begin position="108"/>
        <end position="117"/>
    </location>
</feature>
<evidence type="ECO:0000256" key="4">
    <source>
        <dbReference type="ARBA" id="ARBA00012069"/>
    </source>
</evidence>
<evidence type="ECO:0000256" key="14">
    <source>
        <dbReference type="ARBA" id="ARBA00022837"/>
    </source>
</evidence>
<keyword evidence="13 22" id="KW-0378">Hydrolase</keyword>
<dbReference type="PROSITE" id="PS00134">
    <property type="entry name" value="TRYPSIN_HIS"/>
    <property type="match status" value="1"/>
</dbReference>
<feature type="domain" description="Peptidase S1" evidence="24">
    <location>
        <begin position="188"/>
        <end position="417"/>
    </location>
</feature>
<comment type="function">
    <text evidence="19">Initiates the extrinsic pathway of blood coagulation. Serine protease that circulates in the blood in a zymogen form. Factor VII is converted to factor VIIa by factor Xa, factor XIIa, factor IXa, or thrombin by minor proteolysis. In the presence of tissue factor and calcium ions, factor VIIa then converts factor X to factor Xa by limited proteolysis. Factor VIIa also converts factor IX to factor IXa in the presence of tissue factor and calcium.</text>
</comment>
<dbReference type="AlphaFoldDB" id="A0A670J6N4"/>
<evidence type="ECO:0000259" key="24">
    <source>
        <dbReference type="PROSITE" id="PS50240"/>
    </source>
</evidence>
<dbReference type="FunFam" id="4.10.740.10:FF:000001">
    <property type="entry name" value="vitamin K-dependent protein S"/>
    <property type="match status" value="1"/>
</dbReference>
<dbReference type="InterPro" id="IPR012224">
    <property type="entry name" value="Pept_S1A_FX"/>
</dbReference>
<dbReference type="InterPro" id="IPR000294">
    <property type="entry name" value="GLA_domain"/>
</dbReference>
<dbReference type="GO" id="GO:0007596">
    <property type="term" value="P:blood coagulation"/>
    <property type="evidence" value="ECO:0007669"/>
    <property type="project" value="InterPro"/>
</dbReference>
<evidence type="ECO:0000256" key="8">
    <source>
        <dbReference type="ARBA" id="ARBA00022536"/>
    </source>
</evidence>
<keyword evidence="7" id="KW-0964">Secreted</keyword>
<evidence type="ECO:0000256" key="16">
    <source>
        <dbReference type="ARBA" id="ARBA00023157"/>
    </source>
</evidence>
<dbReference type="SUPFAM" id="SSF57196">
    <property type="entry name" value="EGF/Laminin"/>
    <property type="match status" value="1"/>
</dbReference>
<dbReference type="Gene3D" id="2.10.25.10">
    <property type="entry name" value="Laminin"/>
    <property type="match status" value="2"/>
</dbReference>
<dbReference type="SMART" id="SM00181">
    <property type="entry name" value="EGF"/>
    <property type="match status" value="2"/>
</dbReference>
<dbReference type="GO" id="GO:0044469">
    <property type="term" value="P:venom-mediated blood coagulation"/>
    <property type="evidence" value="ECO:0007669"/>
    <property type="project" value="UniProtKB-ARBA"/>
</dbReference>
<dbReference type="InterPro" id="IPR050442">
    <property type="entry name" value="Peptidase_S1_coag_factors"/>
</dbReference>
<dbReference type="InterPro" id="IPR018114">
    <property type="entry name" value="TRYPSIN_HIS"/>
</dbReference>
<dbReference type="PIRSF" id="PIRSF001143">
    <property type="entry name" value="Factor_X"/>
    <property type="match status" value="1"/>
</dbReference>
<evidence type="ECO:0000256" key="18">
    <source>
        <dbReference type="ARBA" id="ARBA00030307"/>
    </source>
</evidence>
<dbReference type="InterPro" id="IPR009003">
    <property type="entry name" value="Peptidase_S1_PA"/>
</dbReference>
<evidence type="ECO:0000256" key="17">
    <source>
        <dbReference type="ARBA" id="ARBA00023180"/>
    </source>
</evidence>
<evidence type="ECO:0000259" key="23">
    <source>
        <dbReference type="PROSITE" id="PS50026"/>
    </source>
</evidence>
<dbReference type="CDD" id="cd00190">
    <property type="entry name" value="Tryp_SPc"/>
    <property type="match status" value="1"/>
</dbReference>
<proteinExistence type="inferred from homology"/>
<dbReference type="InterPro" id="IPR001254">
    <property type="entry name" value="Trypsin_dom"/>
</dbReference>
<dbReference type="Pfam" id="PF00594">
    <property type="entry name" value="Gla"/>
    <property type="match status" value="1"/>
</dbReference>
<feature type="domain" description="EGF-like" evidence="23">
    <location>
        <begin position="82"/>
        <end position="118"/>
    </location>
</feature>
<comment type="subcellular location">
    <subcellularLocation>
        <location evidence="2">Secreted</location>
    </subcellularLocation>
</comment>
<dbReference type="PANTHER" id="PTHR24278">
    <property type="entry name" value="COAGULATION FACTOR"/>
    <property type="match status" value="1"/>
</dbReference>
<dbReference type="SUPFAM" id="SSF50494">
    <property type="entry name" value="Trypsin-like serine proteases"/>
    <property type="match status" value="1"/>
</dbReference>
<dbReference type="PRINTS" id="PR00010">
    <property type="entry name" value="EGFBLOOD"/>
</dbReference>
<evidence type="ECO:0000256" key="3">
    <source>
        <dbReference type="ARBA" id="ARBA00009228"/>
    </source>
</evidence>
<dbReference type="EC" id="3.4.21.21" evidence="4"/>
<evidence type="ECO:0000256" key="1">
    <source>
        <dbReference type="ARBA" id="ARBA00001355"/>
    </source>
</evidence>
<dbReference type="CDD" id="cd00054">
    <property type="entry name" value="EGF_CA"/>
    <property type="match status" value="1"/>
</dbReference>
<dbReference type="GO" id="GO:0005615">
    <property type="term" value="C:extracellular space"/>
    <property type="evidence" value="ECO:0007669"/>
    <property type="project" value="TreeGrafter"/>
</dbReference>
<feature type="active site" description="Charge relay system" evidence="20">
    <location>
        <position position="369"/>
    </location>
</feature>
<dbReference type="InterPro" id="IPR035972">
    <property type="entry name" value="GLA-like_dom_SF"/>
</dbReference>
<feature type="active site" description="Charge relay system" evidence="20">
    <location>
        <position position="226"/>
    </location>
</feature>
<dbReference type="InterPro" id="IPR001881">
    <property type="entry name" value="EGF-like_Ca-bd_dom"/>
</dbReference>